<organism evidence="11 12">
    <name type="scientific">Metabacillus flavus</name>
    <dbReference type="NCBI Taxonomy" id="2823519"/>
    <lineage>
        <taxon>Bacteria</taxon>
        <taxon>Bacillati</taxon>
        <taxon>Bacillota</taxon>
        <taxon>Bacilli</taxon>
        <taxon>Bacillales</taxon>
        <taxon>Bacillaceae</taxon>
        <taxon>Metabacillus</taxon>
    </lineage>
</organism>
<keyword evidence="4 8" id="KW-0732">Signal</keyword>
<proteinExistence type="inferred from homology"/>
<evidence type="ECO:0000256" key="2">
    <source>
        <dbReference type="ARBA" id="ARBA00007886"/>
    </source>
</evidence>
<feature type="chain" id="PRO_5047251808" evidence="8">
    <location>
        <begin position="22"/>
        <end position="391"/>
    </location>
</feature>
<evidence type="ECO:0000313" key="12">
    <source>
        <dbReference type="Proteomes" id="UP000682403"/>
    </source>
</evidence>
<evidence type="ECO:0000256" key="3">
    <source>
        <dbReference type="ARBA" id="ARBA00022544"/>
    </source>
</evidence>
<comment type="similarity">
    <text evidence="2">Belongs to the GerABKC lipoprotein family.</text>
</comment>
<feature type="domain" description="Spore germination GerAC-like C-terminal" evidence="9">
    <location>
        <begin position="223"/>
        <end position="385"/>
    </location>
</feature>
<dbReference type="InterPro" id="IPR046953">
    <property type="entry name" value="Spore_GerAC-like_C"/>
</dbReference>
<dbReference type="NCBIfam" id="TIGR02887">
    <property type="entry name" value="spore_ger_x_C"/>
    <property type="match status" value="1"/>
</dbReference>
<name>A0ABS5LBD3_9BACI</name>
<dbReference type="PROSITE" id="PS51257">
    <property type="entry name" value="PROKAR_LIPOPROTEIN"/>
    <property type="match status" value="1"/>
</dbReference>
<evidence type="ECO:0000256" key="4">
    <source>
        <dbReference type="ARBA" id="ARBA00022729"/>
    </source>
</evidence>
<evidence type="ECO:0000259" key="10">
    <source>
        <dbReference type="Pfam" id="PF25198"/>
    </source>
</evidence>
<keyword evidence="6" id="KW-0564">Palmitate</keyword>
<dbReference type="InterPro" id="IPR057336">
    <property type="entry name" value="GerAC_N"/>
</dbReference>
<evidence type="ECO:0000313" key="11">
    <source>
        <dbReference type="EMBL" id="MBS2968032.1"/>
    </source>
</evidence>
<comment type="caution">
    <text evidence="11">The sequence shown here is derived from an EMBL/GenBank/DDBJ whole genome shotgun (WGS) entry which is preliminary data.</text>
</comment>
<evidence type="ECO:0000256" key="8">
    <source>
        <dbReference type="SAM" id="SignalP"/>
    </source>
</evidence>
<keyword evidence="7" id="KW-0449">Lipoprotein</keyword>
<sequence>MRKWILILCILPLLSSCGTQQELNDMSIVIGIGMDEANDGYQVTLQLVDPSEISTGAGMSPGGKAIPVINMVGDGPSINEAFQSAVSKISRRTFYSHLSVVVIGESLAKRGINEIIEHLERGSEIRSSLLLLTAKDQTALEVLSALPPLTKVPALSAIGKLENNMENYGTVTKVNIVDWAKANDRKGTYAVMPGIFNYGDPKVFTKQENIEQSEPYSTAVGYTAVFGKDSKLLYWIGSEETKAMLILQNQIRRTFVNAPCEHEHISYELPFSKSYNRVSVKDRKAEIRIKVHTRSELYSLGCMKKKKLTEEMIRDLERRMTSKLKMEIERTVQIAQDHHSDIFGFGQSLASKDKKKWKEVENHWDQLFQEAEITVDVSTELLRGGVVESHM</sequence>
<dbReference type="EMBL" id="JAGVRK010000001">
    <property type="protein sequence ID" value="MBS2968032.1"/>
    <property type="molecule type" value="Genomic_DNA"/>
</dbReference>
<dbReference type="RefSeq" id="WP_211556679.1">
    <property type="nucleotide sequence ID" value="NZ_JAGVRK010000001.1"/>
</dbReference>
<evidence type="ECO:0000256" key="5">
    <source>
        <dbReference type="ARBA" id="ARBA00023136"/>
    </source>
</evidence>
<reference evidence="11 12" key="1">
    <citation type="submission" date="2021-04" db="EMBL/GenBank/DDBJ databases">
        <title>Metabacillus sp. strain KIGAM252 whole genome sequence.</title>
        <authorList>
            <person name="Seo M.-J."/>
            <person name="Cho E.-S."/>
            <person name="Hwang C.Y."/>
            <person name="Yoon D.J."/>
        </authorList>
    </citation>
    <scope>NUCLEOTIDE SEQUENCE [LARGE SCALE GENOMIC DNA]</scope>
    <source>
        <strain evidence="11 12">KIGAM252</strain>
    </source>
</reference>
<evidence type="ECO:0000256" key="6">
    <source>
        <dbReference type="ARBA" id="ARBA00023139"/>
    </source>
</evidence>
<dbReference type="Pfam" id="PF25198">
    <property type="entry name" value="Spore_GerAC_N"/>
    <property type="match status" value="1"/>
</dbReference>
<keyword evidence="5" id="KW-0472">Membrane</keyword>
<keyword evidence="3" id="KW-0309">Germination</keyword>
<protein>
    <submittedName>
        <fullName evidence="11">Ger(X)C family spore germination protein</fullName>
    </submittedName>
</protein>
<comment type="subcellular location">
    <subcellularLocation>
        <location evidence="1">Membrane</location>
        <topology evidence="1">Lipid-anchor</topology>
    </subcellularLocation>
</comment>
<evidence type="ECO:0000256" key="7">
    <source>
        <dbReference type="ARBA" id="ARBA00023288"/>
    </source>
</evidence>
<dbReference type="Gene3D" id="3.30.300.210">
    <property type="entry name" value="Nutrient germinant receptor protein C, domain 3"/>
    <property type="match status" value="1"/>
</dbReference>
<dbReference type="Proteomes" id="UP000682403">
    <property type="component" value="Unassembled WGS sequence"/>
</dbReference>
<keyword evidence="12" id="KW-1185">Reference proteome</keyword>
<feature type="signal peptide" evidence="8">
    <location>
        <begin position="1"/>
        <end position="21"/>
    </location>
</feature>
<dbReference type="PANTHER" id="PTHR35789">
    <property type="entry name" value="SPORE GERMINATION PROTEIN B3"/>
    <property type="match status" value="1"/>
</dbReference>
<evidence type="ECO:0000256" key="1">
    <source>
        <dbReference type="ARBA" id="ARBA00004635"/>
    </source>
</evidence>
<feature type="domain" description="Spore germination protein N-terminal" evidence="10">
    <location>
        <begin position="20"/>
        <end position="195"/>
    </location>
</feature>
<dbReference type="InterPro" id="IPR008844">
    <property type="entry name" value="Spore_GerAC-like"/>
</dbReference>
<dbReference type="Pfam" id="PF05504">
    <property type="entry name" value="Spore_GerAC"/>
    <property type="match status" value="1"/>
</dbReference>
<dbReference type="InterPro" id="IPR038501">
    <property type="entry name" value="Spore_GerAC_C_sf"/>
</dbReference>
<gene>
    <name evidence="11" type="ORF">J9317_04585</name>
</gene>
<dbReference type="PANTHER" id="PTHR35789:SF1">
    <property type="entry name" value="SPORE GERMINATION PROTEIN B3"/>
    <property type="match status" value="1"/>
</dbReference>
<accession>A0ABS5LBD3</accession>
<evidence type="ECO:0000259" key="9">
    <source>
        <dbReference type="Pfam" id="PF05504"/>
    </source>
</evidence>